<organism evidence="2 3">
    <name type="scientific">Populus deltoides</name>
    <name type="common">Eastern poplar</name>
    <name type="synonym">Eastern cottonwood</name>
    <dbReference type="NCBI Taxonomy" id="3696"/>
    <lineage>
        <taxon>Eukaryota</taxon>
        <taxon>Viridiplantae</taxon>
        <taxon>Streptophyta</taxon>
        <taxon>Embryophyta</taxon>
        <taxon>Tracheophyta</taxon>
        <taxon>Spermatophyta</taxon>
        <taxon>Magnoliopsida</taxon>
        <taxon>eudicotyledons</taxon>
        <taxon>Gunneridae</taxon>
        <taxon>Pentapetalae</taxon>
        <taxon>rosids</taxon>
        <taxon>fabids</taxon>
        <taxon>Malpighiales</taxon>
        <taxon>Salicaceae</taxon>
        <taxon>Saliceae</taxon>
        <taxon>Populus</taxon>
    </lineage>
</organism>
<feature type="non-terminal residue" evidence="2">
    <location>
        <position position="78"/>
    </location>
</feature>
<dbReference type="AlphaFoldDB" id="A0A8T2ZTY2"/>
<accession>A0A8T2ZTY2</accession>
<keyword evidence="1" id="KW-0732">Signal</keyword>
<name>A0A8T2ZTY2_POPDE</name>
<keyword evidence="3" id="KW-1185">Reference proteome</keyword>
<feature type="signal peptide" evidence="1">
    <location>
        <begin position="1"/>
        <end position="19"/>
    </location>
</feature>
<dbReference type="Proteomes" id="UP000807159">
    <property type="component" value="Chromosome 1"/>
</dbReference>
<feature type="chain" id="PRO_5035947164" evidence="1">
    <location>
        <begin position="20"/>
        <end position="78"/>
    </location>
</feature>
<evidence type="ECO:0000256" key="1">
    <source>
        <dbReference type="SAM" id="SignalP"/>
    </source>
</evidence>
<reference evidence="2" key="1">
    <citation type="journal article" date="2021" name="J. Hered.">
        <title>Genome Assembly of Salicaceae Populus deltoides (Eastern Cottonwood) I-69 Based on Nanopore Sequencing and Hi-C Technologies.</title>
        <authorList>
            <person name="Bai S."/>
            <person name="Wu H."/>
            <person name="Zhang J."/>
            <person name="Pan Z."/>
            <person name="Zhao W."/>
            <person name="Li Z."/>
            <person name="Tong C."/>
        </authorList>
    </citation>
    <scope>NUCLEOTIDE SEQUENCE</scope>
    <source>
        <tissue evidence="2">Leaf</tissue>
    </source>
</reference>
<gene>
    <name evidence="2" type="ORF">H0E87_002058</name>
</gene>
<dbReference type="EMBL" id="JACEGQ020000001">
    <property type="protein sequence ID" value="KAH8520855.1"/>
    <property type="molecule type" value="Genomic_DNA"/>
</dbReference>
<comment type="caution">
    <text evidence="2">The sequence shown here is derived from an EMBL/GenBank/DDBJ whole genome shotgun (WGS) entry which is preliminary data.</text>
</comment>
<proteinExistence type="predicted"/>
<sequence>VHGCLPLSGGAFCCPLTLLCPIGTCIPCCAGCFAVPLEILHVVMHAASGVHGASSAILIMIVDPLGHSAIILLETDFI</sequence>
<protein>
    <submittedName>
        <fullName evidence="2">Uncharacterized protein</fullName>
    </submittedName>
</protein>
<evidence type="ECO:0000313" key="3">
    <source>
        <dbReference type="Proteomes" id="UP000807159"/>
    </source>
</evidence>
<evidence type="ECO:0000313" key="2">
    <source>
        <dbReference type="EMBL" id="KAH8520855.1"/>
    </source>
</evidence>